<dbReference type="RefSeq" id="WP_135531379.1">
    <property type="nucleotide sequence ID" value="NZ_SRKZ01000004.1"/>
</dbReference>
<feature type="domain" description="Glycosyltransferase 2-like" evidence="1">
    <location>
        <begin position="118"/>
        <end position="290"/>
    </location>
</feature>
<sequence>MPSYPHYAVTHIHLDKQPHLPALTYQGQGNYLVYWWKEIALGHSFIEPNHSLTEETYRAALLKAIKPTIEHYAAHTKANVEKWQAWLAAGETASWSAWLDTLLTPWMPASIPAQVPVTVIICTRNRAATLKLCLESLAQMTCQPAEVIIVDNAPQDDSTEKVAAAFANVRYVVEPKPGLSYARNTGVKQARYDIIAFTDDDVLVHPEWVYRVWETFQDKQVYAMTGLVIASELETEAQQIFERHWTFNRGYLDVAYDQAYFKRVEAAGPPVWELGAGANNAFRKEVFDKVGYFDERLGAGASGCSEDSEMWFRILVSGDTVQYNPRAVVHHTHRKQLSELKRQIYAYMRGFAAAALIQQDQHPAAGYSKQLWYMPKYYASLLKRGFPRFNFRSRTLWVEMKGIVSGVNFYYKHRNRPPQLPA</sequence>
<dbReference type="PANTHER" id="PTHR43685:SF2">
    <property type="entry name" value="GLYCOSYLTRANSFERASE 2-LIKE DOMAIN-CONTAINING PROTEIN"/>
    <property type="match status" value="1"/>
</dbReference>
<dbReference type="CDD" id="cd00761">
    <property type="entry name" value="Glyco_tranf_GTA_type"/>
    <property type="match status" value="1"/>
</dbReference>
<name>A0A4Z0MIR3_9BACT</name>
<proteinExistence type="predicted"/>
<keyword evidence="3" id="KW-1185">Reference proteome</keyword>
<keyword evidence="2" id="KW-0808">Transferase</keyword>
<comment type="caution">
    <text evidence="2">The sequence shown here is derived from an EMBL/GenBank/DDBJ whole genome shotgun (WGS) entry which is preliminary data.</text>
</comment>
<dbReference type="Proteomes" id="UP000298284">
    <property type="component" value="Unassembled WGS sequence"/>
</dbReference>
<evidence type="ECO:0000313" key="3">
    <source>
        <dbReference type="Proteomes" id="UP000298284"/>
    </source>
</evidence>
<accession>A0A4Z0MIR3</accession>
<reference evidence="2 3" key="1">
    <citation type="submission" date="2019-04" db="EMBL/GenBank/DDBJ databases">
        <authorList>
            <person name="Feng G."/>
            <person name="Zhang J."/>
            <person name="Zhu H."/>
        </authorList>
    </citation>
    <scope>NUCLEOTIDE SEQUENCE [LARGE SCALE GENOMIC DNA]</scope>
    <source>
        <strain evidence="2 3">JCM 19491</strain>
    </source>
</reference>
<protein>
    <submittedName>
        <fullName evidence="2">Glycosyltransferase</fullName>
    </submittedName>
</protein>
<evidence type="ECO:0000259" key="1">
    <source>
        <dbReference type="Pfam" id="PF00535"/>
    </source>
</evidence>
<dbReference type="OrthoDB" id="6638511at2"/>
<organism evidence="2 3">
    <name type="scientific">Hymenobacter wooponensis</name>
    <dbReference type="NCBI Taxonomy" id="1525360"/>
    <lineage>
        <taxon>Bacteria</taxon>
        <taxon>Pseudomonadati</taxon>
        <taxon>Bacteroidota</taxon>
        <taxon>Cytophagia</taxon>
        <taxon>Cytophagales</taxon>
        <taxon>Hymenobacteraceae</taxon>
        <taxon>Hymenobacter</taxon>
    </lineage>
</organism>
<dbReference type="InterPro" id="IPR029044">
    <property type="entry name" value="Nucleotide-diphossugar_trans"/>
</dbReference>
<dbReference type="Gene3D" id="3.90.550.10">
    <property type="entry name" value="Spore Coat Polysaccharide Biosynthesis Protein SpsA, Chain A"/>
    <property type="match status" value="1"/>
</dbReference>
<dbReference type="AlphaFoldDB" id="A0A4Z0MIR3"/>
<gene>
    <name evidence="2" type="ORF">EU557_15555</name>
</gene>
<dbReference type="InterPro" id="IPR050834">
    <property type="entry name" value="Glycosyltransf_2"/>
</dbReference>
<dbReference type="Pfam" id="PF00535">
    <property type="entry name" value="Glycos_transf_2"/>
    <property type="match status" value="1"/>
</dbReference>
<dbReference type="SUPFAM" id="SSF53448">
    <property type="entry name" value="Nucleotide-diphospho-sugar transferases"/>
    <property type="match status" value="1"/>
</dbReference>
<evidence type="ECO:0000313" key="2">
    <source>
        <dbReference type="EMBL" id="TGD79633.1"/>
    </source>
</evidence>
<dbReference type="InterPro" id="IPR001173">
    <property type="entry name" value="Glyco_trans_2-like"/>
</dbReference>
<dbReference type="GO" id="GO:0016740">
    <property type="term" value="F:transferase activity"/>
    <property type="evidence" value="ECO:0007669"/>
    <property type="project" value="UniProtKB-KW"/>
</dbReference>
<dbReference type="EMBL" id="SRKZ01000004">
    <property type="protein sequence ID" value="TGD79633.1"/>
    <property type="molecule type" value="Genomic_DNA"/>
</dbReference>
<dbReference type="PANTHER" id="PTHR43685">
    <property type="entry name" value="GLYCOSYLTRANSFERASE"/>
    <property type="match status" value="1"/>
</dbReference>